<comment type="caution">
    <text evidence="8">The sequence shown here is derived from an EMBL/GenBank/DDBJ whole genome shotgun (WGS) entry which is preliminary data.</text>
</comment>
<dbReference type="RefSeq" id="WP_377495424.1">
    <property type="nucleotide sequence ID" value="NZ_JBHMDO010000024.1"/>
</dbReference>
<keyword evidence="9" id="KW-1185">Reference proteome</keyword>
<dbReference type="NCBIfam" id="TIGR00363">
    <property type="entry name" value="MetQ/NlpA family lipoprotein"/>
    <property type="match status" value="1"/>
</dbReference>
<dbReference type="EMBL" id="JBHMDO010000024">
    <property type="protein sequence ID" value="MFB9327288.1"/>
    <property type="molecule type" value="Genomic_DNA"/>
</dbReference>
<dbReference type="PROSITE" id="PS51257">
    <property type="entry name" value="PROKAR_LIPOPROTEIN"/>
    <property type="match status" value="1"/>
</dbReference>
<evidence type="ECO:0000313" key="9">
    <source>
        <dbReference type="Proteomes" id="UP001589747"/>
    </source>
</evidence>
<feature type="chain" id="PRO_5046948324" description="Lipoprotein" evidence="7">
    <location>
        <begin position="22"/>
        <end position="292"/>
    </location>
</feature>
<dbReference type="Proteomes" id="UP001589747">
    <property type="component" value="Unassembled WGS sequence"/>
</dbReference>
<organism evidence="8 9">
    <name type="scientific">Paenibacillus aurantiacus</name>
    <dbReference type="NCBI Taxonomy" id="1936118"/>
    <lineage>
        <taxon>Bacteria</taxon>
        <taxon>Bacillati</taxon>
        <taxon>Bacillota</taxon>
        <taxon>Bacilli</taxon>
        <taxon>Bacillales</taxon>
        <taxon>Paenibacillaceae</taxon>
        <taxon>Paenibacillus</taxon>
    </lineage>
</organism>
<dbReference type="PANTHER" id="PTHR30429:SF0">
    <property type="entry name" value="METHIONINE-BINDING LIPOPROTEIN METQ"/>
    <property type="match status" value="1"/>
</dbReference>
<evidence type="ECO:0000313" key="8">
    <source>
        <dbReference type="EMBL" id="MFB9327288.1"/>
    </source>
</evidence>
<comment type="subcellular location">
    <subcellularLocation>
        <location evidence="1">Membrane</location>
        <topology evidence="1">Lipid-anchor</topology>
    </subcellularLocation>
</comment>
<sequence>MRKISLILLTLVLAVVVSACGAKNNDGGNNAATGNGGAATNNAAENNTAATTEEVTLKVGASPVPHAEILKHIAPALKEQGINLEVVEFTDYVQPNVQLYEKAIDANFFQHVPYLDQFNKDKGYDLVSVGTVHVEPFGGYSKKLKSVDELKEGAKVVIPNDPSNAGRALALLEKQGVIKLKAGVGVAGTVADIEENPKKLEITEVEAAMLPRLLDEVDLALINTNYALEAKLVPTTDALFLEDKESPYANILAARPDNKDSDAIKKLMAALQTDDVKKFIEDTYKGAIVPAF</sequence>
<evidence type="ECO:0000256" key="6">
    <source>
        <dbReference type="PIRNR" id="PIRNR002854"/>
    </source>
</evidence>
<accession>A0ABV5KSS8</accession>
<evidence type="ECO:0000256" key="2">
    <source>
        <dbReference type="ARBA" id="ARBA00022729"/>
    </source>
</evidence>
<dbReference type="Gene3D" id="3.40.190.10">
    <property type="entry name" value="Periplasmic binding protein-like II"/>
    <property type="match status" value="2"/>
</dbReference>
<comment type="similarity">
    <text evidence="6">Belongs to the nlpA lipoprotein family.</text>
</comment>
<evidence type="ECO:0000256" key="3">
    <source>
        <dbReference type="ARBA" id="ARBA00023136"/>
    </source>
</evidence>
<evidence type="ECO:0000256" key="5">
    <source>
        <dbReference type="ARBA" id="ARBA00023288"/>
    </source>
</evidence>
<dbReference type="CDD" id="cd13597">
    <property type="entry name" value="PBP2_lipoprotein_Tp32"/>
    <property type="match status" value="1"/>
</dbReference>
<protein>
    <recommendedName>
        <fullName evidence="6">Lipoprotein</fullName>
    </recommendedName>
</protein>
<keyword evidence="2 7" id="KW-0732">Signal</keyword>
<feature type="signal peptide" evidence="7">
    <location>
        <begin position="1"/>
        <end position="21"/>
    </location>
</feature>
<dbReference type="SUPFAM" id="SSF53850">
    <property type="entry name" value="Periplasmic binding protein-like II"/>
    <property type="match status" value="1"/>
</dbReference>
<keyword evidence="4" id="KW-0564">Palmitate</keyword>
<evidence type="ECO:0000256" key="4">
    <source>
        <dbReference type="ARBA" id="ARBA00023139"/>
    </source>
</evidence>
<dbReference type="InterPro" id="IPR004872">
    <property type="entry name" value="Lipoprotein_NlpA"/>
</dbReference>
<reference evidence="8 9" key="1">
    <citation type="submission" date="2024-09" db="EMBL/GenBank/DDBJ databases">
        <authorList>
            <person name="Sun Q."/>
            <person name="Mori K."/>
        </authorList>
    </citation>
    <scope>NUCLEOTIDE SEQUENCE [LARGE SCALE GENOMIC DNA]</scope>
    <source>
        <strain evidence="8 9">TISTR 2452</strain>
    </source>
</reference>
<name>A0ABV5KSS8_9BACL</name>
<keyword evidence="3" id="KW-0472">Membrane</keyword>
<proteinExistence type="inferred from homology"/>
<gene>
    <name evidence="8" type="ORF">ACFFSY_15280</name>
</gene>
<evidence type="ECO:0000256" key="1">
    <source>
        <dbReference type="ARBA" id="ARBA00004635"/>
    </source>
</evidence>
<dbReference type="PANTHER" id="PTHR30429">
    <property type="entry name" value="D-METHIONINE-BINDING LIPOPROTEIN METQ"/>
    <property type="match status" value="1"/>
</dbReference>
<evidence type="ECO:0000256" key="7">
    <source>
        <dbReference type="SAM" id="SignalP"/>
    </source>
</evidence>
<dbReference type="PIRSF" id="PIRSF002854">
    <property type="entry name" value="MetQ"/>
    <property type="match status" value="1"/>
</dbReference>
<dbReference type="Pfam" id="PF03180">
    <property type="entry name" value="Lipoprotein_9"/>
    <property type="match status" value="1"/>
</dbReference>
<keyword evidence="5 6" id="KW-0449">Lipoprotein</keyword>